<keyword evidence="4 7" id="KW-0732">Signal</keyword>
<dbReference type="Pfam" id="PF00450">
    <property type="entry name" value="Peptidase_S10"/>
    <property type="match status" value="1"/>
</dbReference>
<dbReference type="PROSITE" id="PS00131">
    <property type="entry name" value="CARBOXYPEPT_SER_SER"/>
    <property type="match status" value="1"/>
</dbReference>
<dbReference type="PRINTS" id="PR00724">
    <property type="entry name" value="CRBOXYPTASEC"/>
</dbReference>
<evidence type="ECO:0000256" key="1">
    <source>
        <dbReference type="ARBA" id="ARBA00009431"/>
    </source>
</evidence>
<gene>
    <name evidence="8" type="ORF">C2G38_2131120</name>
</gene>
<keyword evidence="3 7" id="KW-0645">Protease</keyword>
<dbReference type="AlphaFoldDB" id="A0A397W9F2"/>
<dbReference type="InterPro" id="IPR029058">
    <property type="entry name" value="AB_hydrolase_fold"/>
</dbReference>
<dbReference type="GO" id="GO:0006508">
    <property type="term" value="P:proteolysis"/>
    <property type="evidence" value="ECO:0007669"/>
    <property type="project" value="UniProtKB-KW"/>
</dbReference>
<evidence type="ECO:0000256" key="2">
    <source>
        <dbReference type="ARBA" id="ARBA00022645"/>
    </source>
</evidence>
<keyword evidence="5 7" id="KW-0378">Hydrolase</keyword>
<dbReference type="STRING" id="44941.A0A397W9F2"/>
<evidence type="ECO:0000256" key="4">
    <source>
        <dbReference type="ARBA" id="ARBA00022729"/>
    </source>
</evidence>
<evidence type="ECO:0000256" key="7">
    <source>
        <dbReference type="RuleBase" id="RU361156"/>
    </source>
</evidence>
<evidence type="ECO:0000256" key="3">
    <source>
        <dbReference type="ARBA" id="ARBA00022670"/>
    </source>
</evidence>
<dbReference type="OrthoDB" id="443318at2759"/>
<evidence type="ECO:0000256" key="5">
    <source>
        <dbReference type="ARBA" id="ARBA00022801"/>
    </source>
</evidence>
<dbReference type="GO" id="GO:0004185">
    <property type="term" value="F:serine-type carboxypeptidase activity"/>
    <property type="evidence" value="ECO:0007669"/>
    <property type="project" value="UniProtKB-UniRule"/>
</dbReference>
<sequence length="454" mass="51245">MINLTHSKFGAIFLVFEVLLLCHFASAQQTRLLSHDAFPEYKIELNEPQLCNETAQQYSGYLHVNKNIHLFFWFFESRNQHQDDPIVLWLNGGPGCSSLTGLYSELGPCSINPGADSTTFNPYSWNNKANIFLGSRYSYGDYINSTFTAAENVYAFLQIFFKELPKYANLDFHIAGESYAGHYIPAIASDIIEYNNNNGSRKDIGHINLESILIGNGLVNPLVQFKYYPDMACNSSYGRVLNDSTCSQMRQDYTQCAKLIKKFYLSNNTQDSLDAQVYCTSKLFDPYVQTGRDPYDIRCSNNCDSGLDDIDKYSNRGDVKTQLGVNSSLTFNSCNGQPKFALTGDFLRPFDIDIPLLLGSNIRVLIYAGDADFICNWFGNEAWTKELKWNGAEGFKNANTTSWIINSTGEHAGDVTTFEGLTFLKVFKAGHLVPHDQPVASLDFFNRWISKNYL</sequence>
<dbReference type="Gene3D" id="1.10.287.410">
    <property type="match status" value="1"/>
</dbReference>
<dbReference type="InterPro" id="IPR018202">
    <property type="entry name" value="Ser_caboxypep_ser_AS"/>
</dbReference>
<dbReference type="EMBL" id="QKWP01000076">
    <property type="protein sequence ID" value="RIB28116.1"/>
    <property type="molecule type" value="Genomic_DNA"/>
</dbReference>
<comment type="similarity">
    <text evidence="1 7">Belongs to the peptidase S10 family.</text>
</comment>
<dbReference type="Gene3D" id="3.40.50.1820">
    <property type="entry name" value="alpha/beta hydrolase"/>
    <property type="match status" value="1"/>
</dbReference>
<dbReference type="SUPFAM" id="SSF53474">
    <property type="entry name" value="alpha/beta-Hydrolases"/>
    <property type="match status" value="1"/>
</dbReference>
<keyword evidence="2 7" id="KW-0121">Carboxypeptidase</keyword>
<name>A0A397W9F2_9GLOM</name>
<dbReference type="EC" id="3.4.16.-" evidence="7"/>
<reference evidence="8 9" key="1">
    <citation type="submission" date="2018-06" db="EMBL/GenBank/DDBJ databases">
        <title>Comparative genomics reveals the genomic features of Rhizophagus irregularis, R. cerebriforme, R. diaphanum and Gigaspora rosea, and their symbiotic lifestyle signature.</title>
        <authorList>
            <person name="Morin E."/>
            <person name="San Clemente H."/>
            <person name="Chen E.C.H."/>
            <person name="De La Providencia I."/>
            <person name="Hainaut M."/>
            <person name="Kuo A."/>
            <person name="Kohler A."/>
            <person name="Murat C."/>
            <person name="Tang N."/>
            <person name="Roy S."/>
            <person name="Loubradou J."/>
            <person name="Henrissat B."/>
            <person name="Grigoriev I.V."/>
            <person name="Corradi N."/>
            <person name="Roux C."/>
            <person name="Martin F.M."/>
        </authorList>
    </citation>
    <scope>NUCLEOTIDE SEQUENCE [LARGE SCALE GENOMIC DNA]</scope>
    <source>
        <strain evidence="8 9">DAOM 194757</strain>
    </source>
</reference>
<feature type="signal peptide" evidence="7">
    <location>
        <begin position="1"/>
        <end position="27"/>
    </location>
</feature>
<keyword evidence="9" id="KW-1185">Reference proteome</keyword>
<dbReference type="PANTHER" id="PTHR11802:SF113">
    <property type="entry name" value="SERINE CARBOXYPEPTIDASE CTSA-4.1"/>
    <property type="match status" value="1"/>
</dbReference>
<proteinExistence type="inferred from homology"/>
<protein>
    <recommendedName>
        <fullName evidence="7">Carboxypeptidase</fullName>
        <ecNumber evidence="7">3.4.16.-</ecNumber>
    </recommendedName>
</protein>
<dbReference type="Proteomes" id="UP000266673">
    <property type="component" value="Unassembled WGS sequence"/>
</dbReference>
<dbReference type="PANTHER" id="PTHR11802">
    <property type="entry name" value="SERINE PROTEASE FAMILY S10 SERINE CARBOXYPEPTIDASE"/>
    <property type="match status" value="1"/>
</dbReference>
<evidence type="ECO:0000313" key="8">
    <source>
        <dbReference type="EMBL" id="RIB28116.1"/>
    </source>
</evidence>
<comment type="caution">
    <text evidence="8">The sequence shown here is derived from an EMBL/GenBank/DDBJ whole genome shotgun (WGS) entry which is preliminary data.</text>
</comment>
<accession>A0A397W9F2</accession>
<evidence type="ECO:0000256" key="6">
    <source>
        <dbReference type="ARBA" id="ARBA00023180"/>
    </source>
</evidence>
<dbReference type="GO" id="GO:0000324">
    <property type="term" value="C:fungal-type vacuole"/>
    <property type="evidence" value="ECO:0007669"/>
    <property type="project" value="TreeGrafter"/>
</dbReference>
<dbReference type="InterPro" id="IPR001563">
    <property type="entry name" value="Peptidase_S10"/>
</dbReference>
<evidence type="ECO:0000313" key="9">
    <source>
        <dbReference type="Proteomes" id="UP000266673"/>
    </source>
</evidence>
<keyword evidence="6" id="KW-0325">Glycoprotein</keyword>
<organism evidence="8 9">
    <name type="scientific">Gigaspora rosea</name>
    <dbReference type="NCBI Taxonomy" id="44941"/>
    <lineage>
        <taxon>Eukaryota</taxon>
        <taxon>Fungi</taxon>
        <taxon>Fungi incertae sedis</taxon>
        <taxon>Mucoromycota</taxon>
        <taxon>Glomeromycotina</taxon>
        <taxon>Glomeromycetes</taxon>
        <taxon>Diversisporales</taxon>
        <taxon>Gigasporaceae</taxon>
        <taxon>Gigaspora</taxon>
    </lineage>
</organism>
<feature type="chain" id="PRO_5017097998" description="Carboxypeptidase" evidence="7">
    <location>
        <begin position="28"/>
        <end position="454"/>
    </location>
</feature>